<dbReference type="GO" id="GO:0005524">
    <property type="term" value="F:ATP binding"/>
    <property type="evidence" value="ECO:0007669"/>
    <property type="project" value="UniProtKB-KW"/>
</dbReference>
<feature type="domain" description="ABC transporter" evidence="7">
    <location>
        <begin position="5"/>
        <end position="229"/>
    </location>
</feature>
<keyword evidence="2" id="KW-0813">Transport</keyword>
<reference evidence="9" key="1">
    <citation type="journal article" date="2019" name="Int. J. Syst. Evol. Microbiol.">
        <title>The Global Catalogue of Microorganisms (GCM) 10K type strain sequencing project: providing services to taxonomists for standard genome sequencing and annotation.</title>
        <authorList>
            <consortium name="The Broad Institute Genomics Platform"/>
            <consortium name="The Broad Institute Genome Sequencing Center for Infectious Disease"/>
            <person name="Wu L."/>
            <person name="Ma J."/>
        </authorList>
    </citation>
    <scope>NUCLEOTIDE SEQUENCE [LARGE SCALE GENOMIC DNA]</scope>
    <source>
        <strain evidence="9">CGMCC 4.7357</strain>
    </source>
</reference>
<feature type="compositionally biased region" description="Low complexity" evidence="5">
    <location>
        <begin position="519"/>
        <end position="534"/>
    </location>
</feature>
<feature type="transmembrane region" description="Helical" evidence="6">
    <location>
        <begin position="839"/>
        <end position="857"/>
    </location>
</feature>
<dbReference type="PANTHER" id="PTHR43335">
    <property type="entry name" value="ABC TRANSPORTER, ATP-BINDING PROTEIN"/>
    <property type="match status" value="1"/>
</dbReference>
<name>A0ABV9AER7_9ACTN</name>
<feature type="transmembrane region" description="Helical" evidence="6">
    <location>
        <begin position="745"/>
        <end position="778"/>
    </location>
</feature>
<evidence type="ECO:0000256" key="2">
    <source>
        <dbReference type="ARBA" id="ARBA00022448"/>
    </source>
</evidence>
<gene>
    <name evidence="8" type="ORF">ACFPA8_27170</name>
</gene>
<dbReference type="Proteomes" id="UP001595997">
    <property type="component" value="Unassembled WGS sequence"/>
</dbReference>
<keyword evidence="3" id="KW-0547">Nucleotide-binding</keyword>
<feature type="compositionally biased region" description="Low complexity" evidence="5">
    <location>
        <begin position="356"/>
        <end position="384"/>
    </location>
</feature>
<feature type="transmembrane region" description="Helical" evidence="6">
    <location>
        <begin position="702"/>
        <end position="725"/>
    </location>
</feature>
<dbReference type="SUPFAM" id="SSF52540">
    <property type="entry name" value="P-loop containing nucleoside triphosphate hydrolases"/>
    <property type="match status" value="1"/>
</dbReference>
<feature type="compositionally biased region" description="Low complexity" evidence="5">
    <location>
        <begin position="580"/>
        <end position="619"/>
    </location>
</feature>
<protein>
    <submittedName>
        <fullName evidence="8">ATP-binding cassette domain-containing protein</fullName>
    </submittedName>
</protein>
<proteinExistence type="inferred from homology"/>
<evidence type="ECO:0000256" key="1">
    <source>
        <dbReference type="ARBA" id="ARBA00005417"/>
    </source>
</evidence>
<dbReference type="InterPro" id="IPR003593">
    <property type="entry name" value="AAA+_ATPase"/>
</dbReference>
<comment type="similarity">
    <text evidence="1">Belongs to the ABC transporter superfamily.</text>
</comment>
<dbReference type="PANTHER" id="PTHR43335:SF4">
    <property type="entry name" value="ABC TRANSPORTER, ATP-BINDING PROTEIN"/>
    <property type="match status" value="1"/>
</dbReference>
<feature type="compositionally biased region" description="Low complexity" evidence="5">
    <location>
        <begin position="391"/>
        <end position="420"/>
    </location>
</feature>
<feature type="compositionally biased region" description="Pro residues" evidence="5">
    <location>
        <begin position="620"/>
        <end position="634"/>
    </location>
</feature>
<evidence type="ECO:0000256" key="6">
    <source>
        <dbReference type="SAM" id="Phobius"/>
    </source>
</evidence>
<dbReference type="PROSITE" id="PS50893">
    <property type="entry name" value="ABC_TRANSPORTER_2"/>
    <property type="match status" value="1"/>
</dbReference>
<dbReference type="RefSeq" id="WP_386452787.1">
    <property type="nucleotide sequence ID" value="NZ_JBHSFH010000018.1"/>
</dbReference>
<feature type="region of interest" description="Disordered" evidence="5">
    <location>
        <begin position="294"/>
        <end position="464"/>
    </location>
</feature>
<sequence length="928" mass="94422">MIQAIGLTSLPRRHQLKPTVDDLTFEARPGRVTVLLGPRGSGKTTALRLMLQLQPGRGIALFRGRPVQRIIHLTREVGVLLGDAPGHPARTARGHLRMLAAAAGVPVGRADDVLDVVGLSGLADQRIGELSRGMDRRLAVACALLGDPHTLVMDEPARDLSPRETSWLYSLLRGYAKEGGTVLVTSRRADEAADLADRVVSVDSGCLVADQEVADFVRTRLRPRVAVRTPHAERLVAVLTEEARRAGPKGRDGGPLKVVREDGNHLSVYGSSCAEVGEYAYRHGILVHQLTDESGDAGDAQAPVPLVRADGRRAERSPTGLTGAGHTSPALDSLAERASAEAEMTTAERGAEPGEEAAQVSGGAVVGPDAQGAAGAGAAATAGKSADDDGTATTQELPSSATSEATASTVTETSSEAESSPLQSHEPEIPTTATSPVMCPAATSHSDSPAEPEPAAHVPESVRDSETLPALVAVTASAAGGRFADDASSTNVPSTNASSGVEASATVPGAEPALGHGPSAGAESRPSRSAAESDAPAHVEPEAGADSRPEPSPAPQTSPDDPTVPISYTPLADIDPPPREAAAPSTATATETASANSSARPTTETAATGPSSPPSAWSPSRPPVRPAAELPPPLHAVARPGPVAPLSYELRRLSGVRTTWITAVVAVSAALCLSLVLARTGMGLPPASRSTVAPAVRLLAGWPSGSVFLLPPVALAVGLLGALSFGEEFRYAAPAPARAAVPHRLSLVAAKLAVSAALSVVLSLVVAVLNAMALTLFFGTDVFASASSNDPDSSSGSLLADAGGSVGGTPWQLHAAAILAFTVGCGWTGLLAAGVFRTAAAGTAVVLAVPLLVSPALHRLFSGSDGRSLDGLPDRLEAALLVPWPPGAERWVSAAVELASQPAGPALGLSLVALSFAYLVSSVRSRAR</sequence>
<evidence type="ECO:0000256" key="3">
    <source>
        <dbReference type="ARBA" id="ARBA00022741"/>
    </source>
</evidence>
<dbReference type="Pfam" id="PF00005">
    <property type="entry name" value="ABC_tran"/>
    <property type="match status" value="1"/>
</dbReference>
<feature type="compositionally biased region" description="Polar residues" evidence="5">
    <location>
        <begin position="487"/>
        <end position="501"/>
    </location>
</feature>
<dbReference type="InterPro" id="IPR027417">
    <property type="entry name" value="P-loop_NTPase"/>
</dbReference>
<dbReference type="EMBL" id="JBHSFH010000018">
    <property type="protein sequence ID" value="MFC4497817.1"/>
    <property type="molecule type" value="Genomic_DNA"/>
</dbReference>
<evidence type="ECO:0000313" key="8">
    <source>
        <dbReference type="EMBL" id="MFC4497817.1"/>
    </source>
</evidence>
<feature type="transmembrane region" description="Helical" evidence="6">
    <location>
        <begin position="811"/>
        <end position="832"/>
    </location>
</feature>
<evidence type="ECO:0000256" key="4">
    <source>
        <dbReference type="ARBA" id="ARBA00022840"/>
    </source>
</evidence>
<keyword evidence="6" id="KW-0812">Transmembrane</keyword>
<evidence type="ECO:0000256" key="5">
    <source>
        <dbReference type="SAM" id="MobiDB-lite"/>
    </source>
</evidence>
<keyword evidence="9" id="KW-1185">Reference proteome</keyword>
<dbReference type="InterPro" id="IPR003439">
    <property type="entry name" value="ABC_transporter-like_ATP-bd"/>
</dbReference>
<evidence type="ECO:0000259" key="7">
    <source>
        <dbReference type="PROSITE" id="PS50893"/>
    </source>
</evidence>
<dbReference type="Gene3D" id="3.40.50.300">
    <property type="entry name" value="P-loop containing nucleotide triphosphate hydrolases"/>
    <property type="match status" value="1"/>
</dbReference>
<evidence type="ECO:0000313" key="9">
    <source>
        <dbReference type="Proteomes" id="UP001595997"/>
    </source>
</evidence>
<feature type="transmembrane region" description="Helical" evidence="6">
    <location>
        <begin position="660"/>
        <end position="682"/>
    </location>
</feature>
<keyword evidence="6" id="KW-0472">Membrane</keyword>
<keyword evidence="4 8" id="KW-0067">ATP-binding</keyword>
<keyword evidence="6" id="KW-1133">Transmembrane helix</keyword>
<feature type="compositionally biased region" description="Basic and acidic residues" evidence="5">
    <location>
        <begin position="535"/>
        <end position="549"/>
    </location>
</feature>
<organism evidence="8 9">
    <name type="scientific">Streptomyces ovatisporus</name>
    <dbReference type="NCBI Taxonomy" id="1128682"/>
    <lineage>
        <taxon>Bacteria</taxon>
        <taxon>Bacillati</taxon>
        <taxon>Actinomycetota</taxon>
        <taxon>Actinomycetes</taxon>
        <taxon>Kitasatosporales</taxon>
        <taxon>Streptomycetaceae</taxon>
        <taxon>Streptomyces</taxon>
    </lineage>
</organism>
<comment type="caution">
    <text evidence="8">The sequence shown here is derived from an EMBL/GenBank/DDBJ whole genome shotgun (WGS) entry which is preliminary data.</text>
</comment>
<dbReference type="SMART" id="SM00382">
    <property type="entry name" value="AAA"/>
    <property type="match status" value="1"/>
</dbReference>
<feature type="region of interest" description="Disordered" evidence="5">
    <location>
        <begin position="483"/>
        <end position="638"/>
    </location>
</feature>
<feature type="transmembrane region" description="Helical" evidence="6">
    <location>
        <begin position="903"/>
        <end position="920"/>
    </location>
</feature>
<accession>A0ABV9AER7</accession>